<evidence type="ECO:0000259" key="7">
    <source>
        <dbReference type="Pfam" id="PF04542"/>
    </source>
</evidence>
<keyword evidence="10" id="KW-1185">Reference proteome</keyword>
<protein>
    <recommendedName>
        <fullName evidence="6">RNA polymerase sigma factor</fullName>
    </recommendedName>
</protein>
<dbReference type="PANTHER" id="PTHR43133">
    <property type="entry name" value="RNA POLYMERASE ECF-TYPE SIGMA FACTO"/>
    <property type="match status" value="1"/>
</dbReference>
<dbReference type="EMBL" id="JACIBY010000005">
    <property type="protein sequence ID" value="MBB3838824.1"/>
    <property type="molecule type" value="Genomic_DNA"/>
</dbReference>
<accession>A0A7W5ZL22</accession>
<evidence type="ECO:0000256" key="5">
    <source>
        <dbReference type="ARBA" id="ARBA00023163"/>
    </source>
</evidence>
<dbReference type="GO" id="GO:0006352">
    <property type="term" value="P:DNA-templated transcription initiation"/>
    <property type="evidence" value="ECO:0007669"/>
    <property type="project" value="InterPro"/>
</dbReference>
<name>A0A7W5ZL22_9BACT</name>
<evidence type="ECO:0000313" key="9">
    <source>
        <dbReference type="EMBL" id="MBB3838824.1"/>
    </source>
</evidence>
<dbReference type="InterPro" id="IPR000838">
    <property type="entry name" value="RNA_pol_sigma70_ECF_CS"/>
</dbReference>
<dbReference type="InterPro" id="IPR036388">
    <property type="entry name" value="WH-like_DNA-bd_sf"/>
</dbReference>
<dbReference type="InterPro" id="IPR039425">
    <property type="entry name" value="RNA_pol_sigma-70-like"/>
</dbReference>
<dbReference type="Pfam" id="PF08281">
    <property type="entry name" value="Sigma70_r4_2"/>
    <property type="match status" value="1"/>
</dbReference>
<dbReference type="PANTHER" id="PTHR43133:SF46">
    <property type="entry name" value="RNA POLYMERASE SIGMA-70 FACTOR ECF SUBFAMILY"/>
    <property type="match status" value="1"/>
</dbReference>
<proteinExistence type="inferred from homology"/>
<feature type="domain" description="RNA polymerase sigma-70 region 2" evidence="7">
    <location>
        <begin position="22"/>
        <end position="88"/>
    </location>
</feature>
<dbReference type="InterPro" id="IPR013324">
    <property type="entry name" value="RNA_pol_sigma_r3/r4-like"/>
</dbReference>
<organism evidence="9 10">
    <name type="scientific">Runella defluvii</name>
    <dbReference type="NCBI Taxonomy" id="370973"/>
    <lineage>
        <taxon>Bacteria</taxon>
        <taxon>Pseudomonadati</taxon>
        <taxon>Bacteroidota</taxon>
        <taxon>Cytophagia</taxon>
        <taxon>Cytophagales</taxon>
        <taxon>Spirosomataceae</taxon>
        <taxon>Runella</taxon>
    </lineage>
</organism>
<evidence type="ECO:0000256" key="2">
    <source>
        <dbReference type="ARBA" id="ARBA00023015"/>
    </source>
</evidence>
<evidence type="ECO:0000313" key="10">
    <source>
        <dbReference type="Proteomes" id="UP000541352"/>
    </source>
</evidence>
<evidence type="ECO:0000259" key="8">
    <source>
        <dbReference type="Pfam" id="PF08281"/>
    </source>
</evidence>
<dbReference type="InterPro" id="IPR007627">
    <property type="entry name" value="RNA_pol_sigma70_r2"/>
</dbReference>
<evidence type="ECO:0000256" key="4">
    <source>
        <dbReference type="ARBA" id="ARBA00023125"/>
    </source>
</evidence>
<dbReference type="Pfam" id="PF04542">
    <property type="entry name" value="Sigma70_r2"/>
    <property type="match status" value="1"/>
</dbReference>
<reference evidence="9 10" key="1">
    <citation type="submission" date="2020-08" db="EMBL/GenBank/DDBJ databases">
        <title>Genomic Encyclopedia of Type Strains, Phase IV (KMG-IV): sequencing the most valuable type-strain genomes for metagenomic binning, comparative biology and taxonomic classification.</title>
        <authorList>
            <person name="Goeker M."/>
        </authorList>
    </citation>
    <scope>NUCLEOTIDE SEQUENCE [LARGE SCALE GENOMIC DNA]</scope>
    <source>
        <strain evidence="9 10">DSM 17976</strain>
    </source>
</reference>
<keyword evidence="2 6" id="KW-0805">Transcription regulation</keyword>
<dbReference type="InterPro" id="IPR013249">
    <property type="entry name" value="RNA_pol_sigma70_r4_t2"/>
</dbReference>
<evidence type="ECO:0000256" key="3">
    <source>
        <dbReference type="ARBA" id="ARBA00023082"/>
    </source>
</evidence>
<dbReference type="PROSITE" id="PS01063">
    <property type="entry name" value="SIGMA70_ECF"/>
    <property type="match status" value="1"/>
</dbReference>
<comment type="caution">
    <text evidence="9">The sequence shown here is derived from an EMBL/GenBank/DDBJ whole genome shotgun (WGS) entry which is preliminary data.</text>
</comment>
<dbReference type="RefSeq" id="WP_183974560.1">
    <property type="nucleotide sequence ID" value="NZ_JACIBY010000005.1"/>
</dbReference>
<gene>
    <name evidence="9" type="ORF">FHS57_002830</name>
</gene>
<feature type="domain" description="RNA polymerase sigma factor 70 region 4 type 2" evidence="8">
    <location>
        <begin position="116"/>
        <end position="168"/>
    </location>
</feature>
<dbReference type="GO" id="GO:0016987">
    <property type="term" value="F:sigma factor activity"/>
    <property type="evidence" value="ECO:0007669"/>
    <property type="project" value="UniProtKB-KW"/>
</dbReference>
<evidence type="ECO:0000256" key="1">
    <source>
        <dbReference type="ARBA" id="ARBA00010641"/>
    </source>
</evidence>
<keyword evidence="4 6" id="KW-0238">DNA-binding</keyword>
<dbReference type="Proteomes" id="UP000541352">
    <property type="component" value="Unassembled WGS sequence"/>
</dbReference>
<dbReference type="AlphaFoldDB" id="A0A7W5ZL22"/>
<comment type="similarity">
    <text evidence="1 6">Belongs to the sigma-70 factor family. ECF subfamily.</text>
</comment>
<dbReference type="InterPro" id="IPR014284">
    <property type="entry name" value="RNA_pol_sigma-70_dom"/>
</dbReference>
<dbReference type="NCBIfam" id="TIGR02937">
    <property type="entry name" value="sigma70-ECF"/>
    <property type="match status" value="1"/>
</dbReference>
<dbReference type="SUPFAM" id="SSF88659">
    <property type="entry name" value="Sigma3 and sigma4 domains of RNA polymerase sigma factors"/>
    <property type="match status" value="1"/>
</dbReference>
<dbReference type="SUPFAM" id="SSF88946">
    <property type="entry name" value="Sigma2 domain of RNA polymerase sigma factors"/>
    <property type="match status" value="1"/>
</dbReference>
<sequence length="181" mass="20867">MKDERTLVEGCRNKDRIAQRTLYERFAGRMFAVCQRYTRSRFEAEDVLQEAFVKIFTQIHTFRYDCPLEAWIKRIMINTAISYLRKEKAYLDQADVDDYADAVSEGETTVSGMEYQQLLGMVRELPAGCQSVFNLYAIEGYQHNEIAQMLGISEGTSKSQYARAKQLLQAKILETNNTNSS</sequence>
<dbReference type="Gene3D" id="1.10.1740.10">
    <property type="match status" value="1"/>
</dbReference>
<evidence type="ECO:0000256" key="6">
    <source>
        <dbReference type="RuleBase" id="RU000716"/>
    </source>
</evidence>
<keyword evidence="3 6" id="KW-0731">Sigma factor</keyword>
<keyword evidence="5 6" id="KW-0804">Transcription</keyword>
<dbReference type="GO" id="GO:0003677">
    <property type="term" value="F:DNA binding"/>
    <property type="evidence" value="ECO:0007669"/>
    <property type="project" value="UniProtKB-KW"/>
</dbReference>
<dbReference type="Gene3D" id="1.10.10.10">
    <property type="entry name" value="Winged helix-like DNA-binding domain superfamily/Winged helix DNA-binding domain"/>
    <property type="match status" value="1"/>
</dbReference>
<dbReference type="InterPro" id="IPR013325">
    <property type="entry name" value="RNA_pol_sigma_r2"/>
</dbReference>